<proteinExistence type="predicted"/>
<gene>
    <name evidence="1" type="ORF">IQ782_11530</name>
</gene>
<dbReference type="EMBL" id="JADFFK010000007">
    <property type="protein sequence ID" value="MBE9637475.1"/>
    <property type="molecule type" value="Genomic_DNA"/>
</dbReference>
<protein>
    <submittedName>
        <fullName evidence="1">Uncharacterized protein</fullName>
    </submittedName>
</protein>
<sequence>MPRFSAPAAKPSYGSGFDNVAMRDTFADFRAWWDRACLLAEAPVQAPKGTSLPMAA</sequence>
<organism evidence="1 2">
    <name type="scientific">Salipiger mangrovisoli</name>
    <dbReference type="NCBI Taxonomy" id="2865933"/>
    <lineage>
        <taxon>Bacteria</taxon>
        <taxon>Pseudomonadati</taxon>
        <taxon>Pseudomonadota</taxon>
        <taxon>Alphaproteobacteria</taxon>
        <taxon>Rhodobacterales</taxon>
        <taxon>Roseobacteraceae</taxon>
        <taxon>Salipiger</taxon>
    </lineage>
</organism>
<evidence type="ECO:0000313" key="2">
    <source>
        <dbReference type="Proteomes" id="UP000607796"/>
    </source>
</evidence>
<evidence type="ECO:0000313" key="1">
    <source>
        <dbReference type="EMBL" id="MBE9637475.1"/>
    </source>
</evidence>
<dbReference type="RefSeq" id="WP_194134777.1">
    <property type="nucleotide sequence ID" value="NZ_JADFFK010000007.1"/>
</dbReference>
<dbReference type="Proteomes" id="UP000607796">
    <property type="component" value="Unassembled WGS sequence"/>
</dbReference>
<reference evidence="1 2" key="1">
    <citation type="journal article" date="2021" name="Int. J. Syst. Evol. Microbiol.">
        <title>Salipiger mangrovisoli sp. nov., isolated from mangrove soil and the proposal for the reclassification of Paraphaeobacter pallidus as Salipiger pallidus comb. nov.</title>
        <authorList>
            <person name="Du J."/>
            <person name="Liu Y."/>
            <person name="Pei T."/>
            <person name="Deng M.R."/>
            <person name="Zhu H."/>
        </authorList>
    </citation>
    <scope>NUCLEOTIDE SEQUENCE [LARGE SCALE GENOMIC DNA]</scope>
    <source>
        <strain evidence="1 2">6D45A</strain>
    </source>
</reference>
<accession>A0ABR9X1X9</accession>
<keyword evidence="2" id="KW-1185">Reference proteome</keyword>
<name>A0ABR9X1X9_9RHOB</name>
<comment type="caution">
    <text evidence="1">The sequence shown here is derived from an EMBL/GenBank/DDBJ whole genome shotgun (WGS) entry which is preliminary data.</text>
</comment>